<name>A0ABU5Q460_9BACT</name>
<proteinExistence type="predicted"/>
<reference evidence="2 3" key="1">
    <citation type="submission" date="2023-12" db="EMBL/GenBank/DDBJ databases">
        <title>Novel species of the genus Arcicella isolated from rivers.</title>
        <authorList>
            <person name="Lu H."/>
        </authorList>
    </citation>
    <scope>NUCLEOTIDE SEQUENCE [LARGE SCALE GENOMIC DNA]</scope>
    <source>
        <strain evidence="2 3">KCTC 23307</strain>
    </source>
</reference>
<sequence>MKNQTQKNTNTVSGIFVLLLGFLITSGLYLLKHFNILHLGFDLILAPLVVITLLAFGDKLLIYFLVIPIGFVSKLIDKVQCFSQSKG</sequence>
<keyword evidence="1" id="KW-0812">Transmembrane</keyword>
<evidence type="ECO:0000256" key="1">
    <source>
        <dbReference type="SAM" id="Phobius"/>
    </source>
</evidence>
<accession>A0ABU5Q460</accession>
<protein>
    <submittedName>
        <fullName evidence="2">Uncharacterized protein</fullName>
    </submittedName>
</protein>
<organism evidence="2 3">
    <name type="scientific">Arcicella rigui</name>
    <dbReference type="NCBI Taxonomy" id="797020"/>
    <lineage>
        <taxon>Bacteria</taxon>
        <taxon>Pseudomonadati</taxon>
        <taxon>Bacteroidota</taxon>
        <taxon>Cytophagia</taxon>
        <taxon>Cytophagales</taxon>
        <taxon>Flectobacillaceae</taxon>
        <taxon>Arcicella</taxon>
    </lineage>
</organism>
<evidence type="ECO:0000313" key="3">
    <source>
        <dbReference type="Proteomes" id="UP001302949"/>
    </source>
</evidence>
<dbReference type="Proteomes" id="UP001302949">
    <property type="component" value="Unassembled WGS sequence"/>
</dbReference>
<feature type="transmembrane region" description="Helical" evidence="1">
    <location>
        <begin position="43"/>
        <end position="66"/>
    </location>
</feature>
<keyword evidence="1" id="KW-0472">Membrane</keyword>
<dbReference type="EMBL" id="JAYFUM010000001">
    <property type="protein sequence ID" value="MEA5137614.1"/>
    <property type="molecule type" value="Genomic_DNA"/>
</dbReference>
<evidence type="ECO:0000313" key="2">
    <source>
        <dbReference type="EMBL" id="MEA5137614.1"/>
    </source>
</evidence>
<keyword evidence="3" id="KW-1185">Reference proteome</keyword>
<keyword evidence="1" id="KW-1133">Transmembrane helix</keyword>
<dbReference type="RefSeq" id="WP_323294795.1">
    <property type="nucleotide sequence ID" value="NZ_JAYFUM010000001.1"/>
</dbReference>
<gene>
    <name evidence="2" type="ORF">VB248_00640</name>
</gene>
<comment type="caution">
    <text evidence="2">The sequence shown here is derived from an EMBL/GenBank/DDBJ whole genome shotgun (WGS) entry which is preliminary data.</text>
</comment>
<feature type="transmembrane region" description="Helical" evidence="1">
    <location>
        <begin position="12"/>
        <end position="31"/>
    </location>
</feature>